<dbReference type="RefSeq" id="WP_197716747.1">
    <property type="nucleotide sequence ID" value="NZ_AP017928.1"/>
</dbReference>
<evidence type="ECO:0000256" key="1">
    <source>
        <dbReference type="SAM" id="MobiDB-lite"/>
    </source>
</evidence>
<dbReference type="EMBL" id="AP017928">
    <property type="protein sequence ID" value="BBA34513.1"/>
    <property type="molecule type" value="Genomic_DNA"/>
</dbReference>
<dbReference type="Proteomes" id="UP000266313">
    <property type="component" value="Chromosome"/>
</dbReference>
<feature type="region of interest" description="Disordered" evidence="1">
    <location>
        <begin position="1"/>
        <end position="35"/>
    </location>
</feature>
<dbReference type="AlphaFoldDB" id="A0A250KS57"/>
<sequence length="158" mass="17179">MNQLPRQNIQNAQPVFAESARKPVRRKVKTPPPFSLRLSDEERAKLDAAAADMPLGSYIKARLFDGDLSPRRTRGRAPVKDHAALAQVLGMLGNMRLASNLNQLAKAANIGTLPLTPEVEEDLQRACAAVIAMRAELMRALGRDGNLREPAATDSGET</sequence>
<feature type="compositionally biased region" description="Polar residues" evidence="1">
    <location>
        <begin position="1"/>
        <end position="13"/>
    </location>
</feature>
<evidence type="ECO:0008006" key="4">
    <source>
        <dbReference type="Google" id="ProtNLM"/>
    </source>
</evidence>
<name>A0A250KS57_9GAMM</name>
<gene>
    <name evidence="2" type="ORF">sS8_2562</name>
</gene>
<accession>A0A250KS57</accession>
<keyword evidence="3" id="KW-1185">Reference proteome</keyword>
<evidence type="ECO:0000313" key="2">
    <source>
        <dbReference type="EMBL" id="BBA34513.1"/>
    </source>
</evidence>
<organism evidence="2 3">
    <name type="scientific">Methylocaldum marinum</name>
    <dbReference type="NCBI Taxonomy" id="1432792"/>
    <lineage>
        <taxon>Bacteria</taxon>
        <taxon>Pseudomonadati</taxon>
        <taxon>Pseudomonadota</taxon>
        <taxon>Gammaproteobacteria</taxon>
        <taxon>Methylococcales</taxon>
        <taxon>Methylococcaceae</taxon>
        <taxon>Methylocaldum</taxon>
    </lineage>
</organism>
<proteinExistence type="predicted"/>
<dbReference type="KEGG" id="mmai:sS8_2562"/>
<reference evidence="2 3" key="1">
    <citation type="submission" date="2016-12" db="EMBL/GenBank/DDBJ databases">
        <title>Genome sequencing of Methylocaldum marinum.</title>
        <authorList>
            <person name="Takeuchi M."/>
            <person name="Kamagata Y."/>
            <person name="Hiraoka S."/>
            <person name="Oshima K."/>
            <person name="Hattori M."/>
            <person name="Iwasaki W."/>
        </authorList>
    </citation>
    <scope>NUCLEOTIDE SEQUENCE [LARGE SCALE GENOMIC DNA]</scope>
    <source>
        <strain evidence="2 3">S8</strain>
    </source>
</reference>
<protein>
    <recommendedName>
        <fullName evidence="4">Bacterial mobilisation domain-containing protein</fullName>
    </recommendedName>
</protein>
<evidence type="ECO:0000313" key="3">
    <source>
        <dbReference type="Proteomes" id="UP000266313"/>
    </source>
</evidence>